<dbReference type="InterPro" id="IPR003439">
    <property type="entry name" value="ABC_transporter-like_ATP-bd"/>
</dbReference>
<organism evidence="5 6">
    <name type="scientific">[Clostridium] fimetarium</name>
    <dbReference type="NCBI Taxonomy" id="99656"/>
    <lineage>
        <taxon>Bacteria</taxon>
        <taxon>Bacillati</taxon>
        <taxon>Bacillota</taxon>
        <taxon>Clostridia</taxon>
        <taxon>Lachnospirales</taxon>
        <taxon>Lachnospiraceae</taxon>
    </lineage>
</organism>
<dbReference type="EMBL" id="FOJI01000003">
    <property type="protein sequence ID" value="SEW02019.1"/>
    <property type="molecule type" value="Genomic_DNA"/>
</dbReference>
<dbReference type="InterPro" id="IPR051782">
    <property type="entry name" value="ABC_Transporter_VariousFunc"/>
</dbReference>
<dbReference type="SUPFAM" id="SSF52540">
    <property type="entry name" value="P-loop containing nucleoside triphosphate hydrolases"/>
    <property type="match status" value="1"/>
</dbReference>
<dbReference type="RefSeq" id="WP_170841306.1">
    <property type="nucleotide sequence ID" value="NZ_FOJI01000003.1"/>
</dbReference>
<keyword evidence="6" id="KW-1185">Reference proteome</keyword>
<dbReference type="PROSITE" id="PS50893">
    <property type="entry name" value="ABC_TRANSPORTER_2"/>
    <property type="match status" value="1"/>
</dbReference>
<evidence type="ECO:0000313" key="6">
    <source>
        <dbReference type="Proteomes" id="UP000199701"/>
    </source>
</evidence>
<evidence type="ECO:0000313" key="5">
    <source>
        <dbReference type="EMBL" id="SEW02019.1"/>
    </source>
</evidence>
<gene>
    <name evidence="5" type="ORF">SAMN05421659_103189</name>
</gene>
<dbReference type="Gene3D" id="3.40.50.300">
    <property type="entry name" value="P-loop containing nucleotide triphosphate hydrolases"/>
    <property type="match status" value="1"/>
</dbReference>
<dbReference type="STRING" id="99656.SAMN05421659_103189"/>
<evidence type="ECO:0000256" key="2">
    <source>
        <dbReference type="ARBA" id="ARBA00022741"/>
    </source>
</evidence>
<evidence type="ECO:0000256" key="3">
    <source>
        <dbReference type="ARBA" id="ARBA00022840"/>
    </source>
</evidence>
<name>A0A1I0NKM5_9FIRM</name>
<dbReference type="Pfam" id="PF00005">
    <property type="entry name" value="ABC_tran"/>
    <property type="match status" value="1"/>
</dbReference>
<dbReference type="AlphaFoldDB" id="A0A1I0NKM5"/>
<proteinExistence type="predicted"/>
<evidence type="ECO:0000259" key="4">
    <source>
        <dbReference type="PROSITE" id="PS50893"/>
    </source>
</evidence>
<protein>
    <submittedName>
        <fullName evidence="5">ABC-2 type transport system ATP-binding protein</fullName>
    </submittedName>
</protein>
<keyword evidence="3 5" id="KW-0067">ATP-binding</keyword>
<accession>A0A1I0NKM5</accession>
<keyword evidence="2" id="KW-0547">Nucleotide-binding</keyword>
<dbReference type="GO" id="GO:0005524">
    <property type="term" value="F:ATP binding"/>
    <property type="evidence" value="ECO:0007669"/>
    <property type="project" value="UniProtKB-KW"/>
</dbReference>
<sequence>MLNIRKLNKIINKRKILSDISLEFNEGQIYPIIGKNGSGKTTLFQCISGDLKYESGDITIKEGCKTMLAHKHGLLPVNLTGYQFMQFICENAEQKVESIDALIDETFKTVKIDEETRQTLIKEYDFISKKKLQLAQFLVQKPYVIMFDEPFDYRDETYMKEFLKVLISCKEDHIILVSTGLLDIAKMMSKDLIILDAGKSNVFSKENLRKKANKKAVLELMEDDDGELH</sequence>
<dbReference type="PANTHER" id="PTHR42939:SF1">
    <property type="entry name" value="ABC TRANSPORTER ATP-BINDING PROTEIN ALBC-RELATED"/>
    <property type="match status" value="1"/>
</dbReference>
<reference evidence="5 6" key="1">
    <citation type="submission" date="2016-10" db="EMBL/GenBank/DDBJ databases">
        <authorList>
            <person name="de Groot N.N."/>
        </authorList>
    </citation>
    <scope>NUCLEOTIDE SEQUENCE [LARGE SCALE GENOMIC DNA]</scope>
    <source>
        <strain evidence="5 6">DSM 9179</strain>
    </source>
</reference>
<dbReference type="Proteomes" id="UP000199701">
    <property type="component" value="Unassembled WGS sequence"/>
</dbReference>
<keyword evidence="1" id="KW-0813">Transport</keyword>
<dbReference type="InterPro" id="IPR027417">
    <property type="entry name" value="P-loop_NTPase"/>
</dbReference>
<evidence type="ECO:0000256" key="1">
    <source>
        <dbReference type="ARBA" id="ARBA00022448"/>
    </source>
</evidence>
<dbReference type="GO" id="GO:0016887">
    <property type="term" value="F:ATP hydrolysis activity"/>
    <property type="evidence" value="ECO:0007669"/>
    <property type="project" value="InterPro"/>
</dbReference>
<feature type="domain" description="ABC transporter" evidence="4">
    <location>
        <begin position="2"/>
        <end position="221"/>
    </location>
</feature>
<dbReference type="PANTHER" id="PTHR42939">
    <property type="entry name" value="ABC TRANSPORTER ATP-BINDING PROTEIN ALBC-RELATED"/>
    <property type="match status" value="1"/>
</dbReference>